<feature type="compositionally biased region" description="Basic and acidic residues" evidence="1">
    <location>
        <begin position="200"/>
        <end position="209"/>
    </location>
</feature>
<reference evidence="2" key="1">
    <citation type="submission" date="2020-07" db="EMBL/GenBank/DDBJ databases">
        <title>Draft Genome Sequence of a Deep-Sea Yeast, Naganishia (Cryptococcus) liquefaciens strain N6.</title>
        <authorList>
            <person name="Han Y.W."/>
            <person name="Kajitani R."/>
            <person name="Morimoto H."/>
            <person name="Parhat M."/>
            <person name="Tsubouchi H."/>
            <person name="Bakenova O."/>
            <person name="Ogata M."/>
            <person name="Argunhan B."/>
            <person name="Aoki R."/>
            <person name="Kajiwara S."/>
            <person name="Itoh T."/>
            <person name="Iwasaki H."/>
        </authorList>
    </citation>
    <scope>NUCLEOTIDE SEQUENCE</scope>
    <source>
        <strain evidence="2">N6</strain>
    </source>
</reference>
<feature type="compositionally biased region" description="Polar residues" evidence="1">
    <location>
        <begin position="378"/>
        <end position="391"/>
    </location>
</feature>
<keyword evidence="3" id="KW-1185">Reference proteome</keyword>
<evidence type="ECO:0000256" key="1">
    <source>
        <dbReference type="SAM" id="MobiDB-lite"/>
    </source>
</evidence>
<feature type="compositionally biased region" description="Basic and acidic residues" evidence="1">
    <location>
        <begin position="126"/>
        <end position="138"/>
    </location>
</feature>
<proteinExistence type="predicted"/>
<protein>
    <submittedName>
        <fullName evidence="2">Uncharacterized protein</fullName>
    </submittedName>
</protein>
<feature type="region of interest" description="Disordered" evidence="1">
    <location>
        <begin position="363"/>
        <end position="512"/>
    </location>
</feature>
<feature type="region of interest" description="Disordered" evidence="1">
    <location>
        <begin position="1"/>
        <end position="176"/>
    </location>
</feature>
<dbReference type="OrthoDB" id="2594410at2759"/>
<comment type="caution">
    <text evidence="2">The sequence shown here is derived from an EMBL/GenBank/DDBJ whole genome shotgun (WGS) entry which is preliminary data.</text>
</comment>
<feature type="compositionally biased region" description="Basic and acidic residues" evidence="1">
    <location>
        <begin position="489"/>
        <end position="499"/>
    </location>
</feature>
<evidence type="ECO:0000313" key="2">
    <source>
        <dbReference type="EMBL" id="GHJ87243.1"/>
    </source>
</evidence>
<gene>
    <name evidence="2" type="ORF">NliqN6_3645</name>
</gene>
<dbReference type="AlphaFoldDB" id="A0A8H3TUQ2"/>
<feature type="compositionally biased region" description="Basic and acidic residues" evidence="1">
    <location>
        <begin position="1"/>
        <end position="16"/>
    </location>
</feature>
<dbReference type="Proteomes" id="UP000620104">
    <property type="component" value="Unassembled WGS sequence"/>
</dbReference>
<feature type="compositionally biased region" description="Basic and acidic residues" evidence="1">
    <location>
        <begin position="230"/>
        <end position="240"/>
    </location>
</feature>
<feature type="region of interest" description="Disordered" evidence="1">
    <location>
        <begin position="191"/>
        <end position="265"/>
    </location>
</feature>
<organism evidence="2 3">
    <name type="scientific">Naganishia liquefaciens</name>
    <dbReference type="NCBI Taxonomy" id="104408"/>
    <lineage>
        <taxon>Eukaryota</taxon>
        <taxon>Fungi</taxon>
        <taxon>Dikarya</taxon>
        <taxon>Basidiomycota</taxon>
        <taxon>Agaricomycotina</taxon>
        <taxon>Tremellomycetes</taxon>
        <taxon>Filobasidiales</taxon>
        <taxon>Filobasidiaceae</taxon>
        <taxon>Naganishia</taxon>
    </lineage>
</organism>
<evidence type="ECO:0000313" key="3">
    <source>
        <dbReference type="Proteomes" id="UP000620104"/>
    </source>
</evidence>
<dbReference type="EMBL" id="BLZA01000021">
    <property type="protein sequence ID" value="GHJ87243.1"/>
    <property type="molecule type" value="Genomic_DNA"/>
</dbReference>
<name>A0A8H3TUQ2_9TREE</name>
<sequence>MTEVRQKQLADMDLSAKRPTPRTYGKVRTMQTNKLSRKIGDEEERSSNYVGSDPALHTKRKADSQTSALDSAKANSEKSKPVQYNSKPALFERNDGAHSVARKSIRNQHSAASNESPTESVAIDSKSGEAKFDAETSLRPRRVAVQQKNGRNVSKNPFGIAPEEASAFPPPFERPVKQTPKVQEDLFYVQPTNSITFDESPPREPDSELRQTGCSVRQRDVRFSSPLDSHQPKHAAEKIKKSNPRKGTAASSAPNRSRADLSDSYRELASKKGPTVIVYPPFTVEKSSQVLAQPNVSADQFTLDPKSSTASEVSVTSGPLPVEPIGTSAKDVQPGLLSLGHLRKAPIDRTIQIDLENGVVPAGRHRSKEKLSVKDMQSRPTNVKATNNATKKSAEDRDLAVKTTGVVSRKDPMPAHTIQEEEEADRCSLPTAVQKRKRASISTEPNEATERTESRKKRRGLQREHDTASSVVIRGAKSVKKPTLNSVQREAEPRSKENRLALPEDSDEDRLTEEEVDMRELVMEIYKVTWQATRDSMQAPIRECSLAQERLAEHVVAVLRDVLAETQQIVDLWNEARQTCYETIAAEIQPAVLKLEEENDLTFARFRDVCEAWSTRRLRVPRQILDWTQE</sequence>
<feature type="compositionally biased region" description="Polar residues" evidence="1">
    <location>
        <begin position="146"/>
        <end position="155"/>
    </location>
</feature>
<feature type="compositionally biased region" description="Polar residues" evidence="1">
    <location>
        <begin position="107"/>
        <end position="119"/>
    </location>
</feature>
<accession>A0A8H3TUQ2</accession>